<keyword evidence="2" id="KW-1185">Reference proteome</keyword>
<evidence type="ECO:0000313" key="1">
    <source>
        <dbReference type="EMBL" id="MFD1589319.1"/>
    </source>
</evidence>
<reference evidence="1 2" key="1">
    <citation type="journal article" date="2019" name="Int. J. Syst. Evol. Microbiol.">
        <title>The Global Catalogue of Microorganisms (GCM) 10K type strain sequencing project: providing services to taxonomists for standard genome sequencing and annotation.</title>
        <authorList>
            <consortium name="The Broad Institute Genomics Platform"/>
            <consortium name="The Broad Institute Genome Sequencing Center for Infectious Disease"/>
            <person name="Wu L."/>
            <person name="Ma J."/>
        </authorList>
    </citation>
    <scope>NUCLEOTIDE SEQUENCE [LARGE SCALE GENOMIC DNA]</scope>
    <source>
        <strain evidence="1 2">CGMCC 1.12125</strain>
    </source>
</reference>
<comment type="caution">
    <text evidence="1">The sequence shown here is derived from an EMBL/GenBank/DDBJ whole genome shotgun (WGS) entry which is preliminary data.</text>
</comment>
<evidence type="ECO:0000313" key="2">
    <source>
        <dbReference type="Proteomes" id="UP001597119"/>
    </source>
</evidence>
<sequence length="235" mass="26664">MVLTRALATETGDSTSRSYYALHPPQEYVVTESGDYYHVETTDFNATETVGYEYSVEIGVDEPSLPNTNGSHSFADLPAHDRESLRSAVGNPHLLHAPHYSFSVVFAYENAGVRHRSLFVPETESHYLEWNDVLLRLVFDEQRTVEITSTTVSTTLVAESPEEFFRYLCRERGTDLGQLTNEQRDIVTQAIEGTYTECGTDSDAFSTLREQLTDENNRHSLLARYDGSWYFVHLS</sequence>
<proteinExistence type="predicted"/>
<gene>
    <name evidence="1" type="ORF">ACFR9U_20265</name>
</gene>
<dbReference type="EMBL" id="JBHUDJ010000015">
    <property type="protein sequence ID" value="MFD1589319.1"/>
    <property type="molecule type" value="Genomic_DNA"/>
</dbReference>
<organism evidence="1 2">
    <name type="scientific">Halorientalis brevis</name>
    <dbReference type="NCBI Taxonomy" id="1126241"/>
    <lineage>
        <taxon>Archaea</taxon>
        <taxon>Methanobacteriati</taxon>
        <taxon>Methanobacteriota</taxon>
        <taxon>Stenosarchaea group</taxon>
        <taxon>Halobacteria</taxon>
        <taxon>Halobacteriales</taxon>
        <taxon>Haloarculaceae</taxon>
        <taxon>Halorientalis</taxon>
    </lineage>
</organism>
<protein>
    <submittedName>
        <fullName evidence="1">Uncharacterized protein</fullName>
    </submittedName>
</protein>
<name>A0ABD6CHK1_9EURY</name>
<dbReference type="AlphaFoldDB" id="A0ABD6CHK1"/>
<dbReference type="RefSeq" id="WP_379815039.1">
    <property type="nucleotide sequence ID" value="NZ_JBHUDJ010000015.1"/>
</dbReference>
<accession>A0ABD6CHK1</accession>
<dbReference type="Proteomes" id="UP001597119">
    <property type="component" value="Unassembled WGS sequence"/>
</dbReference>